<dbReference type="Proteomes" id="UP000321393">
    <property type="component" value="Unassembled WGS sequence"/>
</dbReference>
<gene>
    <name evidence="2" type="ORF">E6C27_scaffold74G003130</name>
</gene>
<evidence type="ECO:0000256" key="1">
    <source>
        <dbReference type="SAM" id="MobiDB-lite"/>
    </source>
</evidence>
<name>A0A5A7TNB5_CUCMM</name>
<dbReference type="AlphaFoldDB" id="A0A5A7TNB5"/>
<feature type="region of interest" description="Disordered" evidence="1">
    <location>
        <begin position="102"/>
        <end position="124"/>
    </location>
</feature>
<dbReference type="PANTHER" id="PTHR46250:SF18">
    <property type="entry name" value="MYB_SANT-LIKE DOMAIN-CONTAINING PROTEIN"/>
    <property type="match status" value="1"/>
</dbReference>
<accession>A0A5A7TNB5</accession>
<sequence length="124" mass="14139">MRGPACSGFGWNDDAKCIIAEKELFDNWVRSHPTAKGLLNKLFPYYEKLSYVFDCDRTTGHFAETFTDIRFNEPDGYEVFDMPNGNEEFPSVYSQGIDMSQEDVRASKGRVGSSESKRKMGSQR</sequence>
<comment type="caution">
    <text evidence="2">The sequence shown here is derived from an EMBL/GenBank/DDBJ whole genome shotgun (WGS) entry which is preliminary data.</text>
</comment>
<evidence type="ECO:0000313" key="3">
    <source>
        <dbReference type="Proteomes" id="UP000321393"/>
    </source>
</evidence>
<dbReference type="PANTHER" id="PTHR46250">
    <property type="entry name" value="MYB/SANT-LIKE DNA-BINDING DOMAIN PROTEIN-RELATED"/>
    <property type="match status" value="1"/>
</dbReference>
<protein>
    <submittedName>
        <fullName evidence="2">Retrotransposon protein</fullName>
    </submittedName>
</protein>
<organism evidence="2 3">
    <name type="scientific">Cucumis melo var. makuwa</name>
    <name type="common">Oriental melon</name>
    <dbReference type="NCBI Taxonomy" id="1194695"/>
    <lineage>
        <taxon>Eukaryota</taxon>
        <taxon>Viridiplantae</taxon>
        <taxon>Streptophyta</taxon>
        <taxon>Embryophyta</taxon>
        <taxon>Tracheophyta</taxon>
        <taxon>Spermatophyta</taxon>
        <taxon>Magnoliopsida</taxon>
        <taxon>eudicotyledons</taxon>
        <taxon>Gunneridae</taxon>
        <taxon>Pentapetalae</taxon>
        <taxon>rosids</taxon>
        <taxon>fabids</taxon>
        <taxon>Cucurbitales</taxon>
        <taxon>Cucurbitaceae</taxon>
        <taxon>Benincaseae</taxon>
        <taxon>Cucumis</taxon>
    </lineage>
</organism>
<evidence type="ECO:0000313" key="2">
    <source>
        <dbReference type="EMBL" id="KAA0045003.1"/>
    </source>
</evidence>
<dbReference type="EMBL" id="SSTE01014791">
    <property type="protein sequence ID" value="KAA0045003.1"/>
    <property type="molecule type" value="Genomic_DNA"/>
</dbReference>
<proteinExistence type="predicted"/>
<reference evidence="2 3" key="1">
    <citation type="submission" date="2019-08" db="EMBL/GenBank/DDBJ databases">
        <title>Draft genome sequences of two oriental melons (Cucumis melo L. var makuwa).</title>
        <authorList>
            <person name="Kwon S.-Y."/>
        </authorList>
    </citation>
    <scope>NUCLEOTIDE SEQUENCE [LARGE SCALE GENOMIC DNA]</scope>
    <source>
        <strain evidence="3">cv. SW 3</strain>
        <tissue evidence="2">Leaf</tissue>
    </source>
</reference>